<dbReference type="Pfam" id="PF04325">
    <property type="entry name" value="DUF465"/>
    <property type="match status" value="1"/>
</dbReference>
<keyword evidence="3" id="KW-1185">Reference proteome</keyword>
<dbReference type="OrthoDB" id="7362854at2"/>
<evidence type="ECO:0000313" key="2">
    <source>
        <dbReference type="EMBL" id="MYZ48112.1"/>
    </source>
</evidence>
<dbReference type="AlphaFoldDB" id="A0A964WTK7"/>
<reference evidence="2" key="1">
    <citation type="submission" date="2019-03" db="EMBL/GenBank/DDBJ databases">
        <title>Afifella sp. nov., isolated from activated sludge.</title>
        <authorList>
            <person name="Li Q."/>
            <person name="Liu Y."/>
        </authorList>
    </citation>
    <scope>NUCLEOTIDE SEQUENCE</scope>
    <source>
        <strain evidence="2">L72</strain>
    </source>
</reference>
<gene>
    <name evidence="2" type="ORF">E4O86_10360</name>
</gene>
<feature type="coiled-coil region" evidence="1">
    <location>
        <begin position="7"/>
        <end position="55"/>
    </location>
</feature>
<accession>A0A964WTK7</accession>
<evidence type="ECO:0000256" key="1">
    <source>
        <dbReference type="SAM" id="Coils"/>
    </source>
</evidence>
<dbReference type="InterPro" id="IPR007420">
    <property type="entry name" value="DUF465"/>
</dbReference>
<dbReference type="RefSeq" id="WP_161140462.1">
    <property type="nucleotide sequence ID" value="NZ_SPKJ01000029.1"/>
</dbReference>
<comment type="caution">
    <text evidence="2">The sequence shown here is derived from an EMBL/GenBank/DDBJ whole genome shotgun (WGS) entry which is preliminary data.</text>
</comment>
<proteinExistence type="predicted"/>
<dbReference type="Proteomes" id="UP000773614">
    <property type="component" value="Unassembled WGS sequence"/>
</dbReference>
<name>A0A964WTK7_9HYPH</name>
<dbReference type="EMBL" id="SPKJ01000029">
    <property type="protein sequence ID" value="MYZ48112.1"/>
    <property type="molecule type" value="Genomic_DNA"/>
</dbReference>
<evidence type="ECO:0000313" key="3">
    <source>
        <dbReference type="Proteomes" id="UP000773614"/>
    </source>
</evidence>
<sequence>MSLESHLAELERRHQSLKQAIAEAQAHPGADEVEIVTMKRRKLRLKDEIARLKSQSMH</sequence>
<protein>
    <submittedName>
        <fullName evidence="2">DUF465 domain-containing protein</fullName>
    </submittedName>
</protein>
<keyword evidence="1" id="KW-0175">Coiled coil</keyword>
<dbReference type="Gene3D" id="6.10.280.50">
    <property type="match status" value="1"/>
</dbReference>
<organism evidence="2 3">
    <name type="scientific">Propylenella binzhouense</name>
    <dbReference type="NCBI Taxonomy" id="2555902"/>
    <lineage>
        <taxon>Bacteria</taxon>
        <taxon>Pseudomonadati</taxon>
        <taxon>Pseudomonadota</taxon>
        <taxon>Alphaproteobacteria</taxon>
        <taxon>Hyphomicrobiales</taxon>
        <taxon>Propylenellaceae</taxon>
        <taxon>Propylenella</taxon>
    </lineage>
</organism>
<dbReference type="InterPro" id="IPR038444">
    <property type="entry name" value="DUF465_sf"/>
</dbReference>